<dbReference type="SUPFAM" id="SSF50249">
    <property type="entry name" value="Nucleic acid-binding proteins"/>
    <property type="match status" value="1"/>
</dbReference>
<dbReference type="Proteomes" id="UP000243876">
    <property type="component" value="Unassembled WGS sequence"/>
</dbReference>
<gene>
    <name evidence="5" type="primary">SPOSA6832_00048</name>
</gene>
<feature type="compositionally biased region" description="Low complexity" evidence="3">
    <location>
        <begin position="373"/>
        <end position="384"/>
    </location>
</feature>
<dbReference type="AlphaFoldDB" id="A0A0D6EFC7"/>
<comment type="subcellular location">
    <subcellularLocation>
        <location evidence="1">Cytoplasm</location>
    </subcellularLocation>
</comment>
<feature type="compositionally biased region" description="Pro residues" evidence="3">
    <location>
        <begin position="363"/>
        <end position="372"/>
    </location>
</feature>
<accession>A0A0D6EFC7</accession>
<evidence type="ECO:0000256" key="2">
    <source>
        <dbReference type="ARBA" id="ARBA00022490"/>
    </source>
</evidence>
<feature type="region of interest" description="Disordered" evidence="3">
    <location>
        <begin position="423"/>
        <end position="500"/>
    </location>
</feature>
<evidence type="ECO:0000259" key="4">
    <source>
        <dbReference type="PROSITE" id="PS51857"/>
    </source>
</evidence>
<dbReference type="PROSITE" id="PS51857">
    <property type="entry name" value="CSD_2"/>
    <property type="match status" value="1"/>
</dbReference>
<evidence type="ECO:0000313" key="5">
    <source>
        <dbReference type="EMBL" id="CEQ38616.1"/>
    </source>
</evidence>
<keyword evidence="2" id="KW-0963">Cytoplasm</keyword>
<dbReference type="GO" id="GO:0031054">
    <property type="term" value="P:pre-miRNA processing"/>
    <property type="evidence" value="ECO:0007669"/>
    <property type="project" value="TreeGrafter"/>
</dbReference>
<evidence type="ECO:0000256" key="3">
    <source>
        <dbReference type="SAM" id="MobiDB-lite"/>
    </source>
</evidence>
<name>A0A0D6EFC7_SPOSA</name>
<keyword evidence="6" id="KW-1185">Reference proteome</keyword>
<dbReference type="OrthoDB" id="422005at2759"/>
<dbReference type="InterPro" id="IPR012340">
    <property type="entry name" value="NA-bd_OB-fold"/>
</dbReference>
<protein>
    <submittedName>
        <fullName evidence="5">SPOSA6832_00048-mRNA-1:cds</fullName>
    </submittedName>
</protein>
<reference evidence="6" key="1">
    <citation type="submission" date="2015-02" db="EMBL/GenBank/DDBJ databases">
        <authorList>
            <person name="Gon?alves P."/>
        </authorList>
    </citation>
    <scope>NUCLEOTIDE SEQUENCE [LARGE SCALE GENOMIC DNA]</scope>
</reference>
<feature type="region of interest" description="Disordered" evidence="3">
    <location>
        <begin position="220"/>
        <end position="289"/>
    </location>
</feature>
<dbReference type="PANTHER" id="PTHR46109">
    <property type="entry name" value="PROTEIN LIN-28"/>
    <property type="match status" value="1"/>
</dbReference>
<feature type="domain" description="CSD" evidence="4">
    <location>
        <begin position="152"/>
        <end position="223"/>
    </location>
</feature>
<dbReference type="InterPro" id="IPR011129">
    <property type="entry name" value="CSD"/>
</dbReference>
<dbReference type="PANTHER" id="PTHR46109:SF1">
    <property type="entry name" value="PROTEIN LIN-28 HOMOLOG"/>
    <property type="match status" value="1"/>
</dbReference>
<feature type="compositionally biased region" description="Low complexity" evidence="3">
    <location>
        <begin position="1"/>
        <end position="11"/>
    </location>
</feature>
<dbReference type="InterPro" id="IPR002059">
    <property type="entry name" value="CSP_DNA-bd"/>
</dbReference>
<sequence>MSTPPSTSPSSDLPPSPTATPPAATSAPDPPAPRTKEPSAAAPSAADAAQGLASLDALAHALPAAAPAPSAAPPSAVDAPGPGVAGAAAAAAPVAVGPYPVALAPAGLSAPPLFESAAYLPGSIAGGEGGGWVELVGSQGAMELGGGEAGMRRTGRCKFFNAQKGFGFVLDHQAEELGNDEVFVHYTAISAVQGGTRGFRSLLEVEYSIVQGPKGWQAQDVTGPNGAPCIGTPPGSGKLSLRHAPPLNPSRRGSTLDSPSDVYGRPNHSSAPSHHLRGPGPQPPYGAFYGSPPGAPPIMYQPYMSPPPHHPTGVLYSYLPPQPGQAPPPLVASSAQAEGDFRSAALSPSQLFYFGSPPSGMPMPLPPYPQLSPLPAQQQLDPSSYASHQYPISSSNTVSVTTLGTSPASHISMSPPSGYFLDPYGGLPGPGAPFYPISAGRPPPAPPFQQPNQERNGEATPTPAGSADPEAGSAPEREQDTPPTPGAGPIQRTERSGSSS</sequence>
<organism evidence="5 6">
    <name type="scientific">Sporidiobolus salmonicolor</name>
    <name type="common">Yeast-like fungus</name>
    <name type="synonym">Sporobolomyces salmonicolor</name>
    <dbReference type="NCBI Taxonomy" id="5005"/>
    <lineage>
        <taxon>Eukaryota</taxon>
        <taxon>Fungi</taxon>
        <taxon>Dikarya</taxon>
        <taxon>Basidiomycota</taxon>
        <taxon>Pucciniomycotina</taxon>
        <taxon>Microbotryomycetes</taxon>
        <taxon>Sporidiobolales</taxon>
        <taxon>Sporidiobolaceae</taxon>
        <taxon>Sporobolomyces</taxon>
    </lineage>
</organism>
<dbReference type="Gene3D" id="2.40.50.140">
    <property type="entry name" value="Nucleic acid-binding proteins"/>
    <property type="match status" value="1"/>
</dbReference>
<dbReference type="Pfam" id="PF00313">
    <property type="entry name" value="CSD"/>
    <property type="match status" value="1"/>
</dbReference>
<dbReference type="GO" id="GO:0005737">
    <property type="term" value="C:cytoplasm"/>
    <property type="evidence" value="ECO:0007669"/>
    <property type="project" value="UniProtKB-SubCell"/>
</dbReference>
<feature type="region of interest" description="Disordered" evidence="3">
    <location>
        <begin position="363"/>
        <end position="391"/>
    </location>
</feature>
<proteinExistence type="predicted"/>
<evidence type="ECO:0000256" key="1">
    <source>
        <dbReference type="ARBA" id="ARBA00004496"/>
    </source>
</evidence>
<dbReference type="EMBL" id="CENE01000001">
    <property type="protein sequence ID" value="CEQ38616.1"/>
    <property type="molecule type" value="Genomic_DNA"/>
</dbReference>
<evidence type="ECO:0000313" key="6">
    <source>
        <dbReference type="Proteomes" id="UP000243876"/>
    </source>
</evidence>
<feature type="compositionally biased region" description="Low complexity" evidence="3">
    <location>
        <begin position="38"/>
        <end position="48"/>
    </location>
</feature>
<dbReference type="GO" id="GO:0003729">
    <property type="term" value="F:mRNA binding"/>
    <property type="evidence" value="ECO:0007669"/>
    <property type="project" value="TreeGrafter"/>
</dbReference>
<dbReference type="SMART" id="SM00357">
    <property type="entry name" value="CSP"/>
    <property type="match status" value="1"/>
</dbReference>
<dbReference type="GO" id="GO:0005634">
    <property type="term" value="C:nucleus"/>
    <property type="evidence" value="ECO:0007669"/>
    <property type="project" value="TreeGrafter"/>
</dbReference>
<feature type="region of interest" description="Disordered" evidence="3">
    <location>
        <begin position="1"/>
        <end position="48"/>
    </location>
</feature>
<dbReference type="InterPro" id="IPR051373">
    <property type="entry name" value="Lin-28_RNA-binding"/>
</dbReference>